<dbReference type="InterPro" id="IPR013324">
    <property type="entry name" value="RNA_pol_sigma_r3/r4-like"/>
</dbReference>
<evidence type="ECO:0000256" key="2">
    <source>
        <dbReference type="ARBA" id="ARBA00023015"/>
    </source>
</evidence>
<reference evidence="7" key="1">
    <citation type="submission" date="2019-08" db="EMBL/GenBank/DDBJ databases">
        <authorList>
            <person name="Kucharzyk K."/>
            <person name="Murdoch R.W."/>
            <person name="Higgins S."/>
            <person name="Loffler F."/>
        </authorList>
    </citation>
    <scope>NUCLEOTIDE SEQUENCE</scope>
</reference>
<sequence>MSDEQLIYKINSNDPSAFKTLMEKYQLQVFRTVMGFVHSKEDAEDITQDIFVKVYQSLASFKGESEFSTWLYRITVNMSINFVNRNRKNRLLQSLEDIFTKPGNEKTPLEQLEESERDQRIQKAIDSLPERQRTTFILSKYEELSQKTIASVMNTSEGAVEQLLQRAKNNLQRKLS</sequence>
<dbReference type="GO" id="GO:0006352">
    <property type="term" value="P:DNA-templated transcription initiation"/>
    <property type="evidence" value="ECO:0007669"/>
    <property type="project" value="InterPro"/>
</dbReference>
<feature type="domain" description="RNA polymerase sigma factor 70 region 4 type 2" evidence="6">
    <location>
        <begin position="119"/>
        <end position="170"/>
    </location>
</feature>
<evidence type="ECO:0000259" key="6">
    <source>
        <dbReference type="Pfam" id="PF08281"/>
    </source>
</evidence>
<dbReference type="InterPro" id="IPR039425">
    <property type="entry name" value="RNA_pol_sigma-70-like"/>
</dbReference>
<dbReference type="InterPro" id="IPR013249">
    <property type="entry name" value="RNA_pol_sigma70_r4_t2"/>
</dbReference>
<dbReference type="GO" id="GO:0016987">
    <property type="term" value="F:sigma factor activity"/>
    <property type="evidence" value="ECO:0007669"/>
    <property type="project" value="UniProtKB-KW"/>
</dbReference>
<comment type="caution">
    <text evidence="7">The sequence shown here is derived from an EMBL/GenBank/DDBJ whole genome shotgun (WGS) entry which is preliminary data.</text>
</comment>
<dbReference type="Pfam" id="PF04542">
    <property type="entry name" value="Sigma70_r2"/>
    <property type="match status" value="1"/>
</dbReference>
<evidence type="ECO:0000259" key="5">
    <source>
        <dbReference type="Pfam" id="PF04542"/>
    </source>
</evidence>
<evidence type="ECO:0000256" key="4">
    <source>
        <dbReference type="ARBA" id="ARBA00023163"/>
    </source>
</evidence>
<dbReference type="Gene3D" id="1.10.1740.10">
    <property type="match status" value="1"/>
</dbReference>
<feature type="domain" description="RNA polymerase sigma-70 region 2" evidence="5">
    <location>
        <begin position="21"/>
        <end position="88"/>
    </location>
</feature>
<keyword evidence="2" id="KW-0805">Transcription regulation</keyword>
<comment type="similarity">
    <text evidence="1">Belongs to the sigma-70 factor family. ECF subfamily.</text>
</comment>
<dbReference type="PANTHER" id="PTHR43133">
    <property type="entry name" value="RNA POLYMERASE ECF-TYPE SIGMA FACTO"/>
    <property type="match status" value="1"/>
</dbReference>
<dbReference type="SUPFAM" id="SSF88659">
    <property type="entry name" value="Sigma3 and sigma4 domains of RNA polymerase sigma factors"/>
    <property type="match status" value="1"/>
</dbReference>
<keyword evidence="4" id="KW-0804">Transcription</keyword>
<dbReference type="Pfam" id="PF08281">
    <property type="entry name" value="Sigma70_r4_2"/>
    <property type="match status" value="1"/>
</dbReference>
<dbReference type="AlphaFoldDB" id="A0A644YPU5"/>
<dbReference type="PANTHER" id="PTHR43133:SF51">
    <property type="entry name" value="RNA POLYMERASE SIGMA FACTOR"/>
    <property type="match status" value="1"/>
</dbReference>
<name>A0A644YPU5_9ZZZZ</name>
<dbReference type="SUPFAM" id="SSF88946">
    <property type="entry name" value="Sigma2 domain of RNA polymerase sigma factors"/>
    <property type="match status" value="1"/>
</dbReference>
<accession>A0A644YPU5</accession>
<dbReference type="InterPro" id="IPR036388">
    <property type="entry name" value="WH-like_DNA-bd_sf"/>
</dbReference>
<proteinExistence type="inferred from homology"/>
<dbReference type="Gene3D" id="1.10.10.10">
    <property type="entry name" value="Winged helix-like DNA-binding domain superfamily/Winged helix DNA-binding domain"/>
    <property type="match status" value="1"/>
</dbReference>
<dbReference type="InterPro" id="IPR007627">
    <property type="entry name" value="RNA_pol_sigma70_r2"/>
</dbReference>
<dbReference type="NCBIfam" id="TIGR02937">
    <property type="entry name" value="sigma70-ECF"/>
    <property type="match status" value="1"/>
</dbReference>
<dbReference type="EMBL" id="VSSQ01005631">
    <property type="protein sequence ID" value="MPM29881.1"/>
    <property type="molecule type" value="Genomic_DNA"/>
</dbReference>
<evidence type="ECO:0000256" key="3">
    <source>
        <dbReference type="ARBA" id="ARBA00023082"/>
    </source>
</evidence>
<gene>
    <name evidence="7" type="primary">rpoE_21</name>
    <name evidence="7" type="ORF">SDC9_76422</name>
</gene>
<organism evidence="7">
    <name type="scientific">bioreactor metagenome</name>
    <dbReference type="NCBI Taxonomy" id="1076179"/>
    <lineage>
        <taxon>unclassified sequences</taxon>
        <taxon>metagenomes</taxon>
        <taxon>ecological metagenomes</taxon>
    </lineage>
</organism>
<dbReference type="InterPro" id="IPR013325">
    <property type="entry name" value="RNA_pol_sigma_r2"/>
</dbReference>
<keyword evidence="3" id="KW-0731">Sigma factor</keyword>
<evidence type="ECO:0000256" key="1">
    <source>
        <dbReference type="ARBA" id="ARBA00010641"/>
    </source>
</evidence>
<dbReference type="CDD" id="cd06171">
    <property type="entry name" value="Sigma70_r4"/>
    <property type="match status" value="1"/>
</dbReference>
<dbReference type="InterPro" id="IPR014284">
    <property type="entry name" value="RNA_pol_sigma-70_dom"/>
</dbReference>
<evidence type="ECO:0000313" key="7">
    <source>
        <dbReference type="EMBL" id="MPM29881.1"/>
    </source>
</evidence>
<protein>
    <submittedName>
        <fullName evidence="7">ECF RNA polymerase sigma-E factor</fullName>
    </submittedName>
</protein>
<dbReference type="GO" id="GO:0003677">
    <property type="term" value="F:DNA binding"/>
    <property type="evidence" value="ECO:0007669"/>
    <property type="project" value="InterPro"/>
</dbReference>